<name>K0R482_THAOC</name>
<evidence type="ECO:0000313" key="3">
    <source>
        <dbReference type="Proteomes" id="UP000266841"/>
    </source>
</evidence>
<reference evidence="2 3" key="1">
    <citation type="journal article" date="2012" name="Genome Biol.">
        <title>Genome and low-iron response of an oceanic diatom adapted to chronic iron limitation.</title>
        <authorList>
            <person name="Lommer M."/>
            <person name="Specht M."/>
            <person name="Roy A.S."/>
            <person name="Kraemer L."/>
            <person name="Andreson R."/>
            <person name="Gutowska M.A."/>
            <person name="Wolf J."/>
            <person name="Bergner S.V."/>
            <person name="Schilhabel M.B."/>
            <person name="Klostermeier U.C."/>
            <person name="Beiko R.G."/>
            <person name="Rosenstiel P."/>
            <person name="Hippler M."/>
            <person name="Laroche J."/>
        </authorList>
    </citation>
    <scope>NUCLEOTIDE SEQUENCE [LARGE SCALE GENOMIC DNA]</scope>
    <source>
        <strain evidence="2 3">CCMP1005</strain>
    </source>
</reference>
<evidence type="ECO:0000313" key="2">
    <source>
        <dbReference type="EMBL" id="EJK47853.1"/>
    </source>
</evidence>
<protein>
    <submittedName>
        <fullName evidence="2">Uncharacterized protein</fullName>
    </submittedName>
</protein>
<organism evidence="2 3">
    <name type="scientific">Thalassiosira oceanica</name>
    <name type="common">Marine diatom</name>
    <dbReference type="NCBI Taxonomy" id="159749"/>
    <lineage>
        <taxon>Eukaryota</taxon>
        <taxon>Sar</taxon>
        <taxon>Stramenopiles</taxon>
        <taxon>Ochrophyta</taxon>
        <taxon>Bacillariophyta</taxon>
        <taxon>Coscinodiscophyceae</taxon>
        <taxon>Thalassiosirophycidae</taxon>
        <taxon>Thalassiosirales</taxon>
        <taxon>Thalassiosiraceae</taxon>
        <taxon>Thalassiosira</taxon>
    </lineage>
</organism>
<accession>K0R482</accession>
<feature type="compositionally biased region" description="Low complexity" evidence="1">
    <location>
        <begin position="209"/>
        <end position="219"/>
    </location>
</feature>
<keyword evidence="3" id="KW-1185">Reference proteome</keyword>
<dbReference type="AlphaFoldDB" id="K0R482"/>
<feature type="region of interest" description="Disordered" evidence="1">
    <location>
        <begin position="170"/>
        <end position="219"/>
    </location>
</feature>
<sequence length="297" mass="32245">MSRGAGDLLNSTRRGAAATGMANWRPQRTHRTRTGQDSTGLPPERATSVQSRECISPGDLSVPDRPGSAWKVAHSKALGPGITKRPPERPGKARKASIRRKSDSSLRQRVPFNGKNAFDRVVRANRPGLGMGRKAASRKALVELYKSLRIKKKKKKTLGTMAAWTKTDAASPGGLAKRRRHPAHCSRVSKTDAARAGGTRARRRHARRTAAASGDAAASPRLTQLARGARGGREWKKTPGVLRRRQERAYDDGRQVAGARGRAAFPSSVPLVVSPRPLALRARYAELLVRPSGGLRY</sequence>
<gene>
    <name evidence="2" type="ORF">THAOC_33402</name>
</gene>
<proteinExistence type="predicted"/>
<dbReference type="Proteomes" id="UP000266841">
    <property type="component" value="Unassembled WGS sequence"/>
</dbReference>
<evidence type="ECO:0000256" key="1">
    <source>
        <dbReference type="SAM" id="MobiDB-lite"/>
    </source>
</evidence>
<feature type="region of interest" description="Disordered" evidence="1">
    <location>
        <begin position="1"/>
        <end position="107"/>
    </location>
</feature>
<comment type="caution">
    <text evidence="2">The sequence shown here is derived from an EMBL/GenBank/DDBJ whole genome shotgun (WGS) entry which is preliminary data.</text>
</comment>
<dbReference type="EMBL" id="AGNL01046554">
    <property type="protein sequence ID" value="EJK47853.1"/>
    <property type="molecule type" value="Genomic_DNA"/>
</dbReference>
<feature type="non-terminal residue" evidence="2">
    <location>
        <position position="297"/>
    </location>
</feature>